<sequence length="369" mass="39821">AELDPWLRVWKKTVRVGPGEFLHLEVHRGQLSAAMEADGPKLELGPDEEQQLLSAFPPEAFLPAAVNPPVASGTWSSKLRHYASSDHVDPDCAVRGENHLERSILDVFQALQLPPIGAVLSIGGLYGGKHGEGAEAPDDPAVELLLELQQTFRGSPASLRAMCWGCKEGEVANLTRAQPLVPIFEVRPFPEVADLTLAPALDVPAGFQGELDLLRFDALPLGRSCQALAALLRAGVRPRLLAMFVLSQIPPPYKFIPLASDVATHPAALMACSLSAVADIVAPFGLSLLRLTGPYALFVARHAWRGRLPLNELECYRRAAVWGLTDIPLHFVRDWLFSSVDEGLPQLWGNLSALYASAGHAGAPFTLAV</sequence>
<accession>A0A813ERA3</accession>
<dbReference type="EMBL" id="CAJNNV010012514">
    <property type="protein sequence ID" value="CAE8600853.1"/>
    <property type="molecule type" value="Genomic_DNA"/>
</dbReference>
<comment type="caution">
    <text evidence="1">The sequence shown here is derived from an EMBL/GenBank/DDBJ whole genome shotgun (WGS) entry which is preliminary data.</text>
</comment>
<dbReference type="AlphaFoldDB" id="A0A813ERA3"/>
<evidence type="ECO:0000313" key="2">
    <source>
        <dbReference type="Proteomes" id="UP000654075"/>
    </source>
</evidence>
<reference evidence="1" key="1">
    <citation type="submission" date="2021-02" db="EMBL/GenBank/DDBJ databases">
        <authorList>
            <person name="Dougan E. K."/>
            <person name="Rhodes N."/>
            <person name="Thang M."/>
            <person name="Chan C."/>
        </authorList>
    </citation>
    <scope>NUCLEOTIDE SEQUENCE</scope>
</reference>
<dbReference type="Proteomes" id="UP000654075">
    <property type="component" value="Unassembled WGS sequence"/>
</dbReference>
<feature type="non-terminal residue" evidence="1">
    <location>
        <position position="1"/>
    </location>
</feature>
<proteinExistence type="predicted"/>
<gene>
    <name evidence="1" type="ORF">PGLA1383_LOCUS19155</name>
</gene>
<protein>
    <submittedName>
        <fullName evidence="1">Uncharacterized protein</fullName>
    </submittedName>
</protein>
<evidence type="ECO:0000313" key="1">
    <source>
        <dbReference type="EMBL" id="CAE8600853.1"/>
    </source>
</evidence>
<name>A0A813ERA3_POLGL</name>
<keyword evidence="2" id="KW-1185">Reference proteome</keyword>
<dbReference type="OrthoDB" id="435140at2759"/>
<organism evidence="1 2">
    <name type="scientific">Polarella glacialis</name>
    <name type="common">Dinoflagellate</name>
    <dbReference type="NCBI Taxonomy" id="89957"/>
    <lineage>
        <taxon>Eukaryota</taxon>
        <taxon>Sar</taxon>
        <taxon>Alveolata</taxon>
        <taxon>Dinophyceae</taxon>
        <taxon>Suessiales</taxon>
        <taxon>Suessiaceae</taxon>
        <taxon>Polarella</taxon>
    </lineage>
</organism>